<evidence type="ECO:0000313" key="8">
    <source>
        <dbReference type="EMBL" id="WXB00171.1"/>
    </source>
</evidence>
<proteinExistence type="inferred from homology"/>
<comment type="similarity">
    <text evidence="2">Belongs to the GtrA family.</text>
</comment>
<dbReference type="Proteomes" id="UP001379533">
    <property type="component" value="Chromosome"/>
</dbReference>
<feature type="transmembrane region" description="Helical" evidence="6">
    <location>
        <begin position="44"/>
        <end position="63"/>
    </location>
</feature>
<dbReference type="PANTHER" id="PTHR38459:SF1">
    <property type="entry name" value="PROPHAGE BACTOPRENOL-LINKED GLUCOSE TRANSLOCASE HOMOLOG"/>
    <property type="match status" value="1"/>
</dbReference>
<feature type="transmembrane region" description="Helical" evidence="6">
    <location>
        <begin position="113"/>
        <end position="131"/>
    </location>
</feature>
<keyword evidence="5 6" id="KW-0472">Membrane</keyword>
<evidence type="ECO:0000256" key="5">
    <source>
        <dbReference type="ARBA" id="ARBA00023136"/>
    </source>
</evidence>
<feature type="transmembrane region" description="Helical" evidence="6">
    <location>
        <begin position="75"/>
        <end position="93"/>
    </location>
</feature>
<dbReference type="PANTHER" id="PTHR38459">
    <property type="entry name" value="PROPHAGE BACTOPRENOL-LINKED GLUCOSE TRANSLOCASE HOMOLOG"/>
    <property type="match status" value="1"/>
</dbReference>
<dbReference type="RefSeq" id="WP_394850813.1">
    <property type="nucleotide sequence ID" value="NZ_CP089982.1"/>
</dbReference>
<dbReference type="InterPro" id="IPR007267">
    <property type="entry name" value="GtrA_DPMS_TM"/>
</dbReference>
<evidence type="ECO:0000256" key="1">
    <source>
        <dbReference type="ARBA" id="ARBA00004141"/>
    </source>
</evidence>
<evidence type="ECO:0000259" key="7">
    <source>
        <dbReference type="Pfam" id="PF04138"/>
    </source>
</evidence>
<evidence type="ECO:0000256" key="4">
    <source>
        <dbReference type="ARBA" id="ARBA00022989"/>
    </source>
</evidence>
<evidence type="ECO:0000256" key="3">
    <source>
        <dbReference type="ARBA" id="ARBA00022692"/>
    </source>
</evidence>
<dbReference type="InterPro" id="IPR051401">
    <property type="entry name" value="GtrA_CellWall_Glycosyl"/>
</dbReference>
<accession>A0ABZ2KNC8</accession>
<dbReference type="EMBL" id="CP089982">
    <property type="protein sequence ID" value="WXB00171.1"/>
    <property type="molecule type" value="Genomic_DNA"/>
</dbReference>
<protein>
    <submittedName>
        <fullName evidence="8">GtrA family protein</fullName>
    </submittedName>
</protein>
<name>A0ABZ2KNC8_9BACT</name>
<feature type="transmembrane region" description="Helical" evidence="6">
    <location>
        <begin position="12"/>
        <end position="32"/>
    </location>
</feature>
<evidence type="ECO:0000256" key="6">
    <source>
        <dbReference type="SAM" id="Phobius"/>
    </source>
</evidence>
<gene>
    <name evidence="8" type="ORF">LZC95_25570</name>
</gene>
<keyword evidence="3 6" id="KW-0812">Transmembrane</keyword>
<comment type="subcellular location">
    <subcellularLocation>
        <location evidence="1">Membrane</location>
        <topology evidence="1">Multi-pass membrane protein</topology>
    </subcellularLocation>
</comment>
<evidence type="ECO:0000256" key="2">
    <source>
        <dbReference type="ARBA" id="ARBA00009399"/>
    </source>
</evidence>
<keyword evidence="9" id="KW-1185">Reference proteome</keyword>
<evidence type="ECO:0000313" key="9">
    <source>
        <dbReference type="Proteomes" id="UP001379533"/>
    </source>
</evidence>
<organism evidence="8 9">
    <name type="scientific">Pendulispora brunnea</name>
    <dbReference type="NCBI Taxonomy" id="2905690"/>
    <lineage>
        <taxon>Bacteria</taxon>
        <taxon>Pseudomonadati</taxon>
        <taxon>Myxococcota</taxon>
        <taxon>Myxococcia</taxon>
        <taxon>Myxococcales</taxon>
        <taxon>Sorangiineae</taxon>
        <taxon>Pendulisporaceae</taxon>
        <taxon>Pendulispora</taxon>
    </lineage>
</organism>
<feature type="domain" description="GtrA/DPMS transmembrane" evidence="7">
    <location>
        <begin position="15"/>
        <end position="115"/>
    </location>
</feature>
<reference evidence="8 9" key="1">
    <citation type="submission" date="2021-12" db="EMBL/GenBank/DDBJ databases">
        <title>Discovery of the Pendulisporaceae a myxobacterial family with distinct sporulation behavior and unique specialized metabolism.</title>
        <authorList>
            <person name="Garcia R."/>
            <person name="Popoff A."/>
            <person name="Bader C.D."/>
            <person name="Loehr J."/>
            <person name="Walesch S."/>
            <person name="Walt C."/>
            <person name="Boldt J."/>
            <person name="Bunk B."/>
            <person name="Haeckl F.J.F.P.J."/>
            <person name="Gunesch A.P."/>
            <person name="Birkelbach J."/>
            <person name="Nuebel U."/>
            <person name="Pietschmann T."/>
            <person name="Bach T."/>
            <person name="Mueller R."/>
        </authorList>
    </citation>
    <scope>NUCLEOTIDE SEQUENCE [LARGE SCALE GENOMIC DNA]</scope>
    <source>
        <strain evidence="8 9">MSr12523</strain>
    </source>
</reference>
<keyword evidence="4 6" id="KW-1133">Transmembrane helix</keyword>
<dbReference type="Pfam" id="PF04138">
    <property type="entry name" value="GtrA_DPMS_TM"/>
    <property type="match status" value="1"/>
</dbReference>
<sequence length="141" mass="15733">MSRLWNVLKRLARSAGAGAFATLADLGVLAFLTSGVRLGPRVASIPAFTTGAIVMYFGQKYFAFGERGKIRRAQVVLFAVVQFVGLALNAALFESVMRFIPSTRPFYLPVRLVTTNLVWLAYSFPVWHLVFRDRASSDDRR</sequence>